<dbReference type="Gene3D" id="3.30.830.10">
    <property type="entry name" value="Metalloenzyme, LuxS/M16 peptidase-like"/>
    <property type="match status" value="4"/>
</dbReference>
<feature type="domain" description="Peptidase M16 N-terminal" evidence="4">
    <location>
        <begin position="67"/>
        <end position="191"/>
    </location>
</feature>
<dbReference type="PANTHER" id="PTHR11851">
    <property type="entry name" value="METALLOPROTEASE"/>
    <property type="match status" value="1"/>
</dbReference>
<feature type="domain" description="Peptidase M16 C-terminal" evidence="5">
    <location>
        <begin position="685"/>
        <end position="863"/>
    </location>
</feature>
<comment type="caution">
    <text evidence="6">The sequence shown here is derived from an EMBL/GenBank/DDBJ whole genome shotgun (WGS) entry which is preliminary data.</text>
</comment>
<evidence type="ECO:0000256" key="2">
    <source>
        <dbReference type="ARBA" id="ARBA00023049"/>
    </source>
</evidence>
<dbReference type="InterPro" id="IPR007863">
    <property type="entry name" value="Peptidase_M16_C"/>
</dbReference>
<feature type="domain" description="Peptidase M16 N-terminal" evidence="4">
    <location>
        <begin position="534"/>
        <end position="651"/>
    </location>
</feature>
<dbReference type="InterPro" id="IPR011249">
    <property type="entry name" value="Metalloenz_LuxS/M16"/>
</dbReference>
<evidence type="ECO:0000259" key="5">
    <source>
        <dbReference type="Pfam" id="PF05193"/>
    </source>
</evidence>
<protein>
    <submittedName>
        <fullName evidence="6">M16 family metallopeptidase</fullName>
    </submittedName>
</protein>
<proteinExistence type="inferred from homology"/>
<evidence type="ECO:0000313" key="6">
    <source>
        <dbReference type="EMBL" id="MFD0947645.1"/>
    </source>
</evidence>
<keyword evidence="2" id="KW-0378">Hydrolase</keyword>
<dbReference type="InterPro" id="IPR011765">
    <property type="entry name" value="Pept_M16_N"/>
</dbReference>
<dbReference type="SUPFAM" id="SSF63411">
    <property type="entry name" value="LuxS/MPP-like metallohydrolase"/>
    <property type="match status" value="4"/>
</dbReference>
<dbReference type="PROSITE" id="PS51257">
    <property type="entry name" value="PROKAR_LIPOPROTEIN"/>
    <property type="match status" value="1"/>
</dbReference>
<keyword evidence="3" id="KW-0732">Signal</keyword>
<gene>
    <name evidence="6" type="ORF">ACFQ1E_14945</name>
</gene>
<dbReference type="Pfam" id="PF00675">
    <property type="entry name" value="Peptidase_M16"/>
    <property type="match status" value="2"/>
</dbReference>
<evidence type="ECO:0000256" key="1">
    <source>
        <dbReference type="ARBA" id="ARBA00007261"/>
    </source>
</evidence>
<accession>A0ABW3H833</accession>
<feature type="chain" id="PRO_5045143148" evidence="3">
    <location>
        <begin position="19"/>
        <end position="964"/>
    </location>
</feature>
<dbReference type="InterPro" id="IPR050361">
    <property type="entry name" value="MPP/UQCRC_Complex"/>
</dbReference>
<dbReference type="RefSeq" id="WP_264945532.1">
    <property type="nucleotide sequence ID" value="NZ_JAPDRA010000008.1"/>
</dbReference>
<evidence type="ECO:0000256" key="3">
    <source>
        <dbReference type="SAM" id="SignalP"/>
    </source>
</evidence>
<dbReference type="Pfam" id="PF05193">
    <property type="entry name" value="Peptidase_M16_C"/>
    <property type="match status" value="2"/>
</dbReference>
<dbReference type="EMBL" id="JBHTJG010000008">
    <property type="protein sequence ID" value="MFD0947645.1"/>
    <property type="molecule type" value="Genomic_DNA"/>
</dbReference>
<keyword evidence="2" id="KW-0645">Protease</keyword>
<evidence type="ECO:0000313" key="7">
    <source>
        <dbReference type="Proteomes" id="UP001596977"/>
    </source>
</evidence>
<keyword evidence="2" id="KW-0482">Metalloprotease</keyword>
<comment type="similarity">
    <text evidence="1">Belongs to the peptidase M16 family.</text>
</comment>
<keyword evidence="7" id="KW-1185">Reference proteome</keyword>
<feature type="domain" description="Peptidase M16 C-terminal" evidence="5">
    <location>
        <begin position="225"/>
        <end position="398"/>
    </location>
</feature>
<feature type="signal peptide" evidence="3">
    <location>
        <begin position="1"/>
        <end position="18"/>
    </location>
</feature>
<dbReference type="PANTHER" id="PTHR11851:SF49">
    <property type="entry name" value="MITOCHONDRIAL-PROCESSING PEPTIDASE SUBUNIT ALPHA"/>
    <property type="match status" value="1"/>
</dbReference>
<organism evidence="6 7">
    <name type="scientific">Sphingomonas canadensis</name>
    <dbReference type="NCBI Taxonomy" id="1219257"/>
    <lineage>
        <taxon>Bacteria</taxon>
        <taxon>Pseudomonadati</taxon>
        <taxon>Pseudomonadota</taxon>
        <taxon>Alphaproteobacteria</taxon>
        <taxon>Sphingomonadales</taxon>
        <taxon>Sphingomonadaceae</taxon>
        <taxon>Sphingomonas</taxon>
    </lineage>
</organism>
<evidence type="ECO:0000259" key="4">
    <source>
        <dbReference type="Pfam" id="PF00675"/>
    </source>
</evidence>
<dbReference type="Proteomes" id="UP001596977">
    <property type="component" value="Unassembled WGS sequence"/>
</dbReference>
<reference evidence="7" key="1">
    <citation type="journal article" date="2019" name="Int. J. Syst. Evol. Microbiol.">
        <title>The Global Catalogue of Microorganisms (GCM) 10K type strain sequencing project: providing services to taxonomists for standard genome sequencing and annotation.</title>
        <authorList>
            <consortium name="The Broad Institute Genomics Platform"/>
            <consortium name="The Broad Institute Genome Sequencing Center for Infectious Disease"/>
            <person name="Wu L."/>
            <person name="Ma J."/>
        </authorList>
    </citation>
    <scope>NUCLEOTIDE SEQUENCE [LARGE SCALE GENOMIC DNA]</scope>
    <source>
        <strain evidence="7">CCUG 62982</strain>
    </source>
</reference>
<sequence length="964" mass="101820">MRSFISLCGAATLALAVAGCSQPGTGNVASASSTAPAAESSAPAPVADLVKRVDIPYEEFTLPNGLRVIVHTDRKAAIVAVSTWYDVGSKHEPDGKSGFAHLFEHLMFNGSENAPGDFFEPLKQVGATDFNGTTSFDRTNYFETVPRAALDRALFLESDRMGYLLGAIDQAVLDEQRGVVQNEKRQGDNRPYGLVYYKVLEELFPKGHPYGHTPIGSMADLDAASLDDVKNWFRGHYGPNNAVLVLAGDIDAKEARPLVEKYFGAIPSGPESVAPKVEIPQIAEAKTAVIKDRVAATLVLRTWVVPGLNDPEAVPLDVFASVLGGLASSRLDNVLVRQEKSAVQVSAGVQSMAQLGIFTVQAVVKPGADPEAVAKRLDEILADLIANGPTDDEVKRVATTNVSGRISGFESVGGFGGKAVALASGALYSNDPGFYKKQLQRTATITPDEVKAAAQKWLTRPPVTVMVVPGTRDAYVEATAPAKKPAAAGQEAPAPAKVQGTRGEMPGVADIKDLDFPDVTRAKLSNGIELVYANRSAVPVTRVSMSFDAGTAADPAGALGTQNLMLSLLEEGTATLDSNALAEARERLGASIGTGGSADRTNVWLSTPSPNLAGSLDLLADVVRNPAFAPGEVDRLRQTLLTQIAAEKTDPGGLAQRALPPLLYGAGSPYAKLAAGSGDPAAVAKLTRDDLIAFHQAWIRPDKLKIFVVSDLPMEQVKAALEKRFGGWTGTGAAGVKAFDVAAAQATPRIVLVDRPDSPQSVIVGGQLTALRAQQDLLPVLTANDVLGDDFLSRINMDLRENKHWSYGARGRFDRLENAVPYVINAPVQADKTGAAIASLQQVIGAFLTTEGLTEPEFDRTIAGSVRELTGNFETASAVLGAMQTNDLFGRPDDYYDTIAQRYRGFTRTGLDAALRGALDPKKFVWVVVGDAAKVRPQLDSLGLPVEVIAATPPAGAPAKPAAN</sequence>
<name>A0ABW3H833_9SPHN</name>